<proteinExistence type="evidence at transcript level"/>
<dbReference type="PANTHER" id="PTHR15243">
    <property type="entry name" value="SERINE/THREONINE-PROTEIN KINASE 19"/>
    <property type="match status" value="1"/>
</dbReference>
<keyword evidence="2" id="KW-0418">Kinase</keyword>
<dbReference type="GO" id="GO:0046579">
    <property type="term" value="P:positive regulation of Ras protein signal transduction"/>
    <property type="evidence" value="ECO:0007669"/>
    <property type="project" value="TreeGrafter"/>
</dbReference>
<organism evidence="2">
    <name type="scientific">Callorhinchus milii</name>
    <name type="common">Ghost shark</name>
    <dbReference type="NCBI Taxonomy" id="7868"/>
    <lineage>
        <taxon>Eukaryota</taxon>
        <taxon>Metazoa</taxon>
        <taxon>Chordata</taxon>
        <taxon>Craniata</taxon>
        <taxon>Vertebrata</taxon>
        <taxon>Chondrichthyes</taxon>
        <taxon>Holocephali</taxon>
        <taxon>Chimaeriformes</taxon>
        <taxon>Callorhinchidae</taxon>
        <taxon>Callorhinchus</taxon>
    </lineage>
</organism>
<dbReference type="InterPro" id="IPR018865">
    <property type="entry name" value="STK19-like"/>
</dbReference>
<sequence length="290" mass="33188">MNRKRILIPQIFKQFKKRRLGAEDGTVLTDKSVTLEFEDMPNDTKTGLLFLVRLFPRKLFDDCLPPIVLKHQLYSIVKDKTTVDRQLNELKDLGVIRMFNLGFDTDVFGIVFSEDYKSKVLAATATKESSATVQRFLETVLTSCTDIGFNQEKMLKEFSFQDQEITQLVNAGVFTVRDVGSWWLSIPGAGRFVKYFVKGRKAVLNMIRKSKYKEVLQSDLELRKITCTVKLGIQYQVHDIIGAELVKWFASTPCHNAMVGRNGTRRGTSVPQERRKCIWISCICLLLCTP</sequence>
<comment type="similarity">
    <text evidence="1">Belongs to the STK19 family.</text>
</comment>
<dbReference type="Pfam" id="PF10494">
    <property type="entry name" value="Stk19"/>
    <property type="match status" value="1"/>
</dbReference>
<protein>
    <submittedName>
        <fullName evidence="2">Serine/threonine-protein kinase 19-like protein</fullName>
    </submittedName>
</protein>
<dbReference type="PANTHER" id="PTHR15243:SF0">
    <property type="entry name" value="SERINE_THREONINE-PROTEIN KINASE 19"/>
    <property type="match status" value="1"/>
</dbReference>
<evidence type="ECO:0000256" key="1">
    <source>
        <dbReference type="ARBA" id="ARBA00093458"/>
    </source>
</evidence>
<keyword evidence="2" id="KW-0808">Transferase</keyword>
<evidence type="ECO:0000313" key="2">
    <source>
        <dbReference type="EMBL" id="AFO97123.1"/>
    </source>
</evidence>
<dbReference type="GO" id="GO:0016301">
    <property type="term" value="F:kinase activity"/>
    <property type="evidence" value="ECO:0007669"/>
    <property type="project" value="UniProtKB-KW"/>
</dbReference>
<accession>V9KGV4</accession>
<reference evidence="2" key="1">
    <citation type="journal article" date="2014" name="Nature">
        <title>Elephant shark genome provides unique insights into gnathostome evolution.</title>
        <authorList>
            <consortium name="International Elephant Shark Genome Sequencing Consortium"/>
            <person name="Venkatesh B."/>
            <person name="Lee A.P."/>
            <person name="Ravi V."/>
            <person name="Maurya A.K."/>
            <person name="Lian M.M."/>
            <person name="Swann J.B."/>
            <person name="Ohta Y."/>
            <person name="Flajnik M.F."/>
            <person name="Sutoh Y."/>
            <person name="Kasahara M."/>
            <person name="Hoon S."/>
            <person name="Gangu V."/>
            <person name="Roy S.W."/>
            <person name="Irimia M."/>
            <person name="Korzh V."/>
            <person name="Kondrychyn I."/>
            <person name="Lim Z.W."/>
            <person name="Tay B.H."/>
            <person name="Tohari S."/>
            <person name="Kong K.W."/>
            <person name="Ho S."/>
            <person name="Lorente-Galdos B."/>
            <person name="Quilez J."/>
            <person name="Marques-Bonet T."/>
            <person name="Raney B.J."/>
            <person name="Ingham P.W."/>
            <person name="Tay A."/>
            <person name="Hillier L.W."/>
            <person name="Minx P."/>
            <person name="Boehm T."/>
            <person name="Wilson R.K."/>
            <person name="Brenner S."/>
            <person name="Warren W.C."/>
        </authorList>
    </citation>
    <scope>NUCLEOTIDE SEQUENCE</scope>
    <source>
        <tissue evidence="2">Kidney</tissue>
    </source>
</reference>
<dbReference type="EMBL" id="JW864606">
    <property type="protein sequence ID" value="AFO97123.1"/>
    <property type="molecule type" value="mRNA"/>
</dbReference>
<dbReference type="AlphaFoldDB" id="V9KGV4"/>
<name>V9KGV4_CALMI</name>